<feature type="compositionally biased region" description="Pro residues" evidence="8">
    <location>
        <begin position="170"/>
        <end position="180"/>
    </location>
</feature>
<dbReference type="InterPro" id="IPR028889">
    <property type="entry name" value="USP"/>
</dbReference>
<evidence type="ECO:0000256" key="4">
    <source>
        <dbReference type="ARBA" id="ARBA00022670"/>
    </source>
</evidence>
<dbReference type="PANTHER" id="PTHR24006">
    <property type="entry name" value="UBIQUITIN CARBOXYL-TERMINAL HYDROLASE"/>
    <property type="match status" value="1"/>
</dbReference>
<feature type="region of interest" description="Disordered" evidence="8">
    <location>
        <begin position="1802"/>
        <end position="1842"/>
    </location>
</feature>
<feature type="compositionally biased region" description="Polar residues" evidence="8">
    <location>
        <begin position="1309"/>
        <end position="1321"/>
    </location>
</feature>
<keyword evidence="6 10" id="KW-0378">Hydrolase</keyword>
<comment type="caution">
    <text evidence="10">The sequence shown here is derived from an EMBL/GenBank/DDBJ whole genome shotgun (WGS) entry which is preliminary data.</text>
</comment>
<feature type="compositionally biased region" description="Low complexity" evidence="8">
    <location>
        <begin position="25"/>
        <end position="41"/>
    </location>
</feature>
<dbReference type="OrthoDB" id="289038at2759"/>
<feature type="region of interest" description="Disordered" evidence="8">
    <location>
        <begin position="105"/>
        <end position="139"/>
    </location>
</feature>
<feature type="region of interest" description="Disordered" evidence="8">
    <location>
        <begin position="151"/>
        <end position="237"/>
    </location>
</feature>
<comment type="catalytic activity">
    <reaction evidence="1">
        <text>Thiol-dependent hydrolysis of ester, thioester, amide, peptide and isopeptide bonds formed by the C-terminal Gly of ubiquitin (a 76-residue protein attached to proteins as an intracellular targeting signal).</text>
        <dbReference type="EC" id="3.4.19.12"/>
    </reaction>
</comment>
<evidence type="ECO:0000259" key="9">
    <source>
        <dbReference type="PROSITE" id="PS50235"/>
    </source>
</evidence>
<feature type="compositionally biased region" description="Basic and acidic residues" evidence="8">
    <location>
        <begin position="2886"/>
        <end position="2896"/>
    </location>
</feature>
<feature type="region of interest" description="Disordered" evidence="8">
    <location>
        <begin position="2177"/>
        <end position="2222"/>
    </location>
</feature>
<dbReference type="CDD" id="cd02659">
    <property type="entry name" value="peptidase_C19C"/>
    <property type="match status" value="1"/>
</dbReference>
<dbReference type="Proteomes" id="UP000031036">
    <property type="component" value="Unassembled WGS sequence"/>
</dbReference>
<dbReference type="STRING" id="6265.A0A0B2VHP0"/>
<dbReference type="InterPro" id="IPR016024">
    <property type="entry name" value="ARM-type_fold"/>
</dbReference>
<gene>
    <name evidence="10" type="primary">USP9X</name>
    <name evidence="10" type="ORF">Tcan_15572</name>
</gene>
<proteinExistence type="inferred from homology"/>
<feature type="compositionally biased region" description="Basic and acidic residues" evidence="8">
    <location>
        <begin position="1802"/>
        <end position="1813"/>
    </location>
</feature>
<dbReference type="Pfam" id="PF25010">
    <property type="entry name" value="ARM_UBP24_USP9X-Y"/>
    <property type="match status" value="1"/>
</dbReference>
<dbReference type="GO" id="GO:0016477">
    <property type="term" value="P:cell migration"/>
    <property type="evidence" value="ECO:0007669"/>
    <property type="project" value="TreeGrafter"/>
</dbReference>
<dbReference type="GO" id="GO:0005634">
    <property type="term" value="C:nucleus"/>
    <property type="evidence" value="ECO:0007669"/>
    <property type="project" value="TreeGrafter"/>
</dbReference>
<evidence type="ECO:0000256" key="7">
    <source>
        <dbReference type="ARBA" id="ARBA00022807"/>
    </source>
</evidence>
<dbReference type="InterPro" id="IPR056850">
    <property type="entry name" value="ARM_UBP34_24_USP9X_Y"/>
</dbReference>
<dbReference type="PROSITE" id="PS00973">
    <property type="entry name" value="USP_2"/>
    <property type="match status" value="1"/>
</dbReference>
<dbReference type="GO" id="GO:0004843">
    <property type="term" value="F:cysteine-type deubiquitinase activity"/>
    <property type="evidence" value="ECO:0007669"/>
    <property type="project" value="UniProtKB-EC"/>
</dbReference>
<evidence type="ECO:0000313" key="11">
    <source>
        <dbReference type="Proteomes" id="UP000031036"/>
    </source>
</evidence>
<evidence type="ECO:0000256" key="6">
    <source>
        <dbReference type="ARBA" id="ARBA00022801"/>
    </source>
</evidence>
<evidence type="ECO:0000256" key="5">
    <source>
        <dbReference type="ARBA" id="ARBA00022786"/>
    </source>
</evidence>
<keyword evidence="5" id="KW-0833">Ubl conjugation pathway</keyword>
<feature type="domain" description="USP" evidence="9">
    <location>
        <begin position="1917"/>
        <end position="2314"/>
    </location>
</feature>
<name>A0A0B2VHP0_TOXCA</name>
<dbReference type="Gene3D" id="3.90.70.10">
    <property type="entry name" value="Cysteine proteinases"/>
    <property type="match status" value="1"/>
</dbReference>
<dbReference type="InterPro" id="IPR038765">
    <property type="entry name" value="Papain-like_cys_pep_sf"/>
</dbReference>
<feature type="region of interest" description="Disordered" evidence="8">
    <location>
        <begin position="1"/>
        <end position="51"/>
    </location>
</feature>
<protein>
    <recommendedName>
        <fullName evidence="3">ubiquitinyl hydrolase 1</fullName>
        <ecNumber evidence="3">3.4.19.12</ecNumber>
    </recommendedName>
</protein>
<dbReference type="PROSITE" id="PS50235">
    <property type="entry name" value="USP_3"/>
    <property type="match status" value="1"/>
</dbReference>
<evidence type="ECO:0000256" key="8">
    <source>
        <dbReference type="SAM" id="MobiDB-lite"/>
    </source>
</evidence>
<dbReference type="PROSITE" id="PS00972">
    <property type="entry name" value="USP_1"/>
    <property type="match status" value="1"/>
</dbReference>
<dbReference type="Pfam" id="PF00443">
    <property type="entry name" value="UCH"/>
    <property type="match status" value="1"/>
</dbReference>
<feature type="region of interest" description="Disordered" evidence="8">
    <location>
        <begin position="2972"/>
        <end position="3038"/>
    </location>
</feature>
<evidence type="ECO:0000313" key="10">
    <source>
        <dbReference type="EMBL" id="KHN80929.1"/>
    </source>
</evidence>
<dbReference type="GO" id="GO:0016579">
    <property type="term" value="P:protein deubiquitination"/>
    <property type="evidence" value="ECO:0007669"/>
    <property type="project" value="InterPro"/>
</dbReference>
<dbReference type="GO" id="GO:0006508">
    <property type="term" value="P:proteolysis"/>
    <property type="evidence" value="ECO:0007669"/>
    <property type="project" value="UniProtKB-KW"/>
</dbReference>
<dbReference type="EMBL" id="JPKZ01001631">
    <property type="protein sequence ID" value="KHN80929.1"/>
    <property type="molecule type" value="Genomic_DNA"/>
</dbReference>
<evidence type="ECO:0000256" key="1">
    <source>
        <dbReference type="ARBA" id="ARBA00000707"/>
    </source>
</evidence>
<keyword evidence="11" id="KW-1185">Reference proteome</keyword>
<evidence type="ECO:0000256" key="3">
    <source>
        <dbReference type="ARBA" id="ARBA00012759"/>
    </source>
</evidence>
<dbReference type="SUPFAM" id="SSF54001">
    <property type="entry name" value="Cysteine proteinases"/>
    <property type="match status" value="1"/>
</dbReference>
<feature type="region of interest" description="Disordered" evidence="8">
    <location>
        <begin position="1309"/>
        <end position="1341"/>
    </location>
</feature>
<sequence>MDCSEPASKEDGDKNGAPMFGRNTSHCSAPSSSPRSSPVDPQLLPEFDTHDDSYGSYHHTTYCDAIHNSHFEDNHEICTPRSLEDGNSSNVWNYVGPWQANYTPSSNVHAHTSSSTEGGGESISAKSDTGDLPESPDSKYELDVVEPASSPLIYTKGSSLRHPDRGTQPPIIPNIPPPPMLSKREHESVSDVEMSTSAPVSTLSPSSSLPGIARPTVFSVKPSPSRHTELNAPPKSEDCIDFDSYEDLPSPMLAKLLEQLNRQRCPMGDYAEFEICESPSKFTRNMQLRGYCMGRSYRVMFESVSDVEMSTSAPVSTLSPSSSLPGIARPTVFSVKPSPSRHTELNAPPKSEDCIDFDSYEDLPSPMLAKLLEQLNRQRWVVPVLPDQELEVLMEIGIRLIRKGLDRKARYFDSFLEKGLVIAYDKLMHDEAMKEWKLDIHRFIWHSISRYFVMFTEKLRQTLRAEEVHDAYWTILWQTMNCGSRFYAHNRSRPIDVLQVDDDPSVIDRFTRRPTTDECTHLNYGAWLFLLLNRFGKMGGFELIKAFLKGNVTKETSALHLIEWLRPVASCAQVLKPELVSDVCQHAVKIALDSLRGLSDEDLKCEQVKGDLRESLMIELPRVVEALLVPNPATLSAGKEMFFFILRYILRVLQVAPFVGRIAALEELHSILFSTSQCSIIPTSEIAEWLRSQSTIEILFRDNLHHPAFCERLERVVRVLLEKNALITEELDIMWDAQKEKHDAIQRNFHDLIAKLANAFNNELQERLFARMKESWADSSARERTLLLELIRRIGIDFNENAEKALTLRSLSLLWDLFRDERLCVELMDAALDAHYSIIESLARADDLRREYIHKCIEELLADSVFVPPTLKHMQRLMMIAPDCAFSTSKNMSKNEFIEKVQRDTELCSRLSANLSLYMGKVRAYVKDFPQACAEVEPGSLMIDGRYTHEDHLRIRLSFLHFLLSEGQLWLMTPQANELWDALVVNAVFEFERTYGFQLFASMQEQEDIDPKALDPFFETRILKLPVHLLNEEGFSCFKTFWTAVNKRTGRLVQPPSSMHFLLNSFDLEGHDYLWEIILKARDSVSRRATELWVDIFSNPHADMGSDVVQLNEFVINKCFTMLKANHDELIKGGGDDFQKMAVINRMSRILFALHCYICAFDEECTIHERGRPPLLLACLGRCFTLTVLFPVEQLQLLRKQIDTKISSSSFDLNGTSIPSSINDEETFPVHSNMAVSTVKSMIEDRIRGWEGCCVDGVMARFQLGVQRRNSTSDEPKMLDLRERRKTLGDLGIDGSTQMVVRFSLSHPSSWTARFPTSSDSSPERSEAATPSGEDDDRLLPGAAIASNPEYVRFLYTLADIGYEYGCVELREAASRVLNQIPPDVMSVNILNELTESDRLADIMPSETPSRTLYLLRVLHSMLLPCNAHIVQNATPFQRSFFSSVSCLAVFSFLDDPVLLRRWDVSACTMALWWIMYIAKFVLSVAARVKNRLLYANSERVHIETARVLGRDQQIYKEYCDRIALDLCRQAEGKDMSHKADTRKRSLEHISSLFCIDESLMDSLMRVAWAVGSRRIPLLVTTPSAPSDSSMEAIAASQQLVEMSNVQEDVAITSLDCLGSAAVSLEGAAEISRKLHMWSSLVVELLLCGAEQVRQHVMQMVGKIVCRPGDAERLLLVGTIDILFERAQLADEKPEIAGEYFTLLCRLLDYYRSTQGRIEGILSRVDSVLEWLDAAKRHTAVHQESYPNDAVLIGHFDVCRCLVAFLPIEHKEAIGSDPKGKQFVRQLLDEYVLASSRAFTEMERSKEGPEAHIQRSVTHSAISSRAGGSGDQQEGAMPRSATTLPISPNRCVPVCGTGDSAKAAYDLLIVLCDDAPNNYRVMVDILSEMFYSGPLPTMNIEWEYLPAFALRTPNSYVGLKNGGATCYMNSVFQQIFMIEPLRTAVLNANCPDDLDVDEGTDDRLMLFREYERIPPERYHQTMLKAVQSIFAHLLGSELQYYTPRFFWNHFRFYGQAVNVREQQDALEFYNAMFDSIDEGLKKIGEAPICEKLFGGTFADQKICKDCPHRYLREEPFTSISVDIRSHNNLLDSLKEYVKGDLLNNDNAYLCEECNKKVTAIKRLCVAKLPPYLTIQLKRFDFDWERDVPQKYNDYFEFPLDLDMMPYTLAEADSMKESTYVRSPPSGIDSGTGGSIETPSEKCATESPAVGTGTSDMKGTEDSSTRYRLRGVVVHSGQANGGHYYSYIRSEEEGGRWYKFDDIDVMEWHLNKEEMRSTWFGGDYLSEAFDNTSNRYQKKRQKRWWNAYLLIYEKLSCSSITSVLSSSAEMIASYSSTLQSHSPRSTSISVSPVTVSGLDKKFSAMSLSSRLRQLPPKLEAMIRGKNTCSMHERSQYTSQYFQLLREVTSRGTKMAERMGGEPKEEICMLTLRLLSKFLFLTALRAKKTLRAGNILEWQKTLEVLFRMSIKCRAWFTCNVMFQPKLIVMYLLVAPSTDVRSFFVSVLVALLDNTRSDSSESLYPYLGDCADFKLETVCVEGDSVSDVLVALLLIIPRNNFSDFSAHPTHYFELFHQYSRLGFEQKKQLVRKGALYCMLVLISKDDSRVKMIYQDTAKVYEVISSLLRTCSFDADHEIGAANPYSISSTDLLPVPAEVKRWMSDPVFVNRLLKQLLELPSDHNIAVETLLFLCWENLEFTFMALQHFSFETMFTPTEVKHAVEIFENIILITDSLRAKRLRIALLGTEDRKYKGFFAQVLAQRDSSVFKPYQMLKSLINMVRNNRDIYDLIVEERYAQESLLRLEEWLRRELARSQNTYNYGCRPNEMKTSAGLDRTKSALDLLQSCRDINEQLPMATSVDVNLMSVSSDRGPLRRRGQQTAQPQVDVAHARSRSDVGAKRHSSGGEASSQKREFREETDWTQRPINIAKGSGDDDDLMISSSISMQERIAATANLPPPPSYSDISEYSLPPIPADPRLSGIQQSPRIRPVSSRDISHSWRNAPLTLSQSDEDDSPLEFMSTGIEVEDAPPAYEDLPKRKQ</sequence>
<feature type="compositionally biased region" description="Low complexity" evidence="8">
    <location>
        <begin position="195"/>
        <end position="210"/>
    </location>
</feature>
<dbReference type="InterPro" id="IPR018200">
    <property type="entry name" value="USP_CS"/>
</dbReference>
<dbReference type="OMA" id="YDYEREC"/>
<dbReference type="EC" id="3.4.19.12" evidence="3"/>
<dbReference type="GO" id="GO:0005829">
    <property type="term" value="C:cytosol"/>
    <property type="evidence" value="ECO:0007669"/>
    <property type="project" value="TreeGrafter"/>
</dbReference>
<keyword evidence="7" id="KW-0788">Thiol protease</keyword>
<dbReference type="Pfam" id="PF12030">
    <property type="entry name" value="DUF3517"/>
    <property type="match status" value="1"/>
</dbReference>
<dbReference type="FunFam" id="3.90.70.10:FF:000022">
    <property type="entry name" value="Ubiquitin carboxyl-terminal hydrolase 24"/>
    <property type="match status" value="1"/>
</dbReference>
<feature type="compositionally biased region" description="Basic and acidic residues" evidence="8">
    <location>
        <begin position="2907"/>
        <end position="2918"/>
    </location>
</feature>
<reference evidence="10 11" key="1">
    <citation type="submission" date="2014-11" db="EMBL/GenBank/DDBJ databases">
        <title>Genetic blueprint of the zoonotic pathogen Toxocara canis.</title>
        <authorList>
            <person name="Zhu X.-Q."/>
            <person name="Korhonen P.K."/>
            <person name="Cai H."/>
            <person name="Young N.D."/>
            <person name="Nejsum P."/>
            <person name="von Samson-Himmelstjerna G."/>
            <person name="Boag P.R."/>
            <person name="Tan P."/>
            <person name="Li Q."/>
            <person name="Min J."/>
            <person name="Yang Y."/>
            <person name="Wang X."/>
            <person name="Fang X."/>
            <person name="Hall R.S."/>
            <person name="Hofmann A."/>
            <person name="Sternberg P.W."/>
            <person name="Jex A.R."/>
            <person name="Gasser R.B."/>
        </authorList>
    </citation>
    <scope>NUCLEOTIDE SEQUENCE [LARGE SCALE GENOMIC DNA]</scope>
    <source>
        <strain evidence="10">PN_DK_2014</strain>
    </source>
</reference>
<organism evidence="10 11">
    <name type="scientific">Toxocara canis</name>
    <name type="common">Canine roundworm</name>
    <dbReference type="NCBI Taxonomy" id="6265"/>
    <lineage>
        <taxon>Eukaryota</taxon>
        <taxon>Metazoa</taxon>
        <taxon>Ecdysozoa</taxon>
        <taxon>Nematoda</taxon>
        <taxon>Chromadorea</taxon>
        <taxon>Rhabditida</taxon>
        <taxon>Spirurina</taxon>
        <taxon>Ascaridomorpha</taxon>
        <taxon>Ascaridoidea</taxon>
        <taxon>Toxocaridae</taxon>
        <taxon>Toxocara</taxon>
    </lineage>
</organism>
<dbReference type="PANTHER" id="PTHR24006:SF925">
    <property type="entry name" value="UBIQUITINYL HYDROLASE 1"/>
    <property type="match status" value="1"/>
</dbReference>
<dbReference type="InterPro" id="IPR021905">
    <property type="entry name" value="DUF3517"/>
</dbReference>
<evidence type="ECO:0000256" key="2">
    <source>
        <dbReference type="ARBA" id="ARBA00009085"/>
    </source>
</evidence>
<dbReference type="SUPFAM" id="SSF48371">
    <property type="entry name" value="ARM repeat"/>
    <property type="match status" value="1"/>
</dbReference>
<dbReference type="InterPro" id="IPR001394">
    <property type="entry name" value="Peptidase_C19_UCH"/>
</dbReference>
<feature type="region of interest" description="Disordered" evidence="8">
    <location>
        <begin position="2866"/>
        <end position="2934"/>
    </location>
</feature>
<comment type="similarity">
    <text evidence="2">Belongs to the peptidase C19 family.</text>
</comment>
<accession>A0A0B2VHP0</accession>
<dbReference type="InterPro" id="IPR050164">
    <property type="entry name" value="Peptidase_C19"/>
</dbReference>
<keyword evidence="4" id="KW-0645">Protease</keyword>